<keyword evidence="3" id="KW-1185">Reference proteome</keyword>
<gene>
    <name evidence="2" type="ORF">CP959_10365</name>
</gene>
<organism evidence="2 3">
    <name type="scientific">Aliarcobacter skirrowii CCUG 10374</name>
    <dbReference type="NCBI Taxonomy" id="1032239"/>
    <lineage>
        <taxon>Bacteria</taxon>
        <taxon>Pseudomonadati</taxon>
        <taxon>Campylobacterota</taxon>
        <taxon>Epsilonproteobacteria</taxon>
        <taxon>Campylobacterales</taxon>
        <taxon>Arcobacteraceae</taxon>
        <taxon>Aliarcobacter</taxon>
    </lineage>
</organism>
<keyword evidence="1" id="KW-1133">Transmembrane helix</keyword>
<protein>
    <submittedName>
        <fullName evidence="2">Type I secretion system permease/ATPase</fullName>
    </submittedName>
</protein>
<dbReference type="EMBL" id="NXIC01000058">
    <property type="protein sequence ID" value="RXI24604.1"/>
    <property type="molecule type" value="Genomic_DNA"/>
</dbReference>
<evidence type="ECO:0000313" key="3">
    <source>
        <dbReference type="Proteomes" id="UP000290580"/>
    </source>
</evidence>
<reference evidence="2 3" key="1">
    <citation type="submission" date="2017-09" db="EMBL/GenBank/DDBJ databases">
        <title>Genomics of the genus Arcobacter.</title>
        <authorList>
            <person name="Perez-Cataluna A."/>
            <person name="Figueras M.J."/>
            <person name="Salas-Masso N."/>
        </authorList>
    </citation>
    <scope>NUCLEOTIDE SEQUENCE [LARGE SCALE GENOMIC DNA]</scope>
    <source>
        <strain evidence="2 3">LMG 6621</strain>
    </source>
</reference>
<feature type="transmembrane region" description="Helical" evidence="1">
    <location>
        <begin position="126"/>
        <end position="144"/>
    </location>
</feature>
<comment type="caution">
    <text evidence="2">The sequence shown here is derived from an EMBL/GenBank/DDBJ whole genome shotgun (WGS) entry which is preliminary data.</text>
</comment>
<sequence length="145" mass="16909">SIFNEVMNVNNFIKASKKIGLISKFVTREKIEDISKYTLPTVIFTNKYESMVLLDYDIENNISKVIIPELSDGEIELPFEELESLYVGKVIIIKPVYNFENRASKMLSITEPKKWFWGTMKRNKEFYTRIIVASIFINIFVLALP</sequence>
<evidence type="ECO:0000256" key="1">
    <source>
        <dbReference type="SAM" id="Phobius"/>
    </source>
</evidence>
<dbReference type="Gene3D" id="3.90.70.10">
    <property type="entry name" value="Cysteine proteinases"/>
    <property type="match status" value="1"/>
</dbReference>
<proteinExistence type="predicted"/>
<keyword evidence="1" id="KW-0472">Membrane</keyword>
<accession>A0ABY0EHP2</accession>
<name>A0ABY0EHP2_9BACT</name>
<keyword evidence="1" id="KW-0812">Transmembrane</keyword>
<dbReference type="Proteomes" id="UP000290580">
    <property type="component" value="Unassembled WGS sequence"/>
</dbReference>
<feature type="non-terminal residue" evidence="2">
    <location>
        <position position="1"/>
    </location>
</feature>
<evidence type="ECO:0000313" key="2">
    <source>
        <dbReference type="EMBL" id="RXI24604.1"/>
    </source>
</evidence>
<feature type="non-terminal residue" evidence="2">
    <location>
        <position position="145"/>
    </location>
</feature>